<evidence type="ECO:0000313" key="2">
    <source>
        <dbReference type="EMBL" id="ATC88751.1"/>
    </source>
</evidence>
<reference evidence="2 3" key="1">
    <citation type="journal article" date="2012" name="J. Bacteriol.">
        <title>Genome sequences of type strains of seven species of the marine bacterium Pseudoalteromonas.</title>
        <authorList>
            <person name="Xie B.B."/>
            <person name="Shu Y.L."/>
            <person name="Qin Q.L."/>
            <person name="Rong J.C."/>
            <person name="Zhang X.Y."/>
            <person name="Chen X.L."/>
            <person name="Shi M."/>
            <person name="He H.L."/>
            <person name="Zhou B.C."/>
            <person name="Zhang Y.Z."/>
        </authorList>
    </citation>
    <scope>NUCLEOTIDE SEQUENCE [LARGE SCALE GENOMIC DNA]</scope>
    <source>
        <strain evidence="2 3">A 37-1-2</strain>
    </source>
</reference>
<dbReference type="RefSeq" id="WP_148664669.1">
    <property type="nucleotide sequence ID" value="NZ_CP011026.1"/>
</dbReference>
<protein>
    <submittedName>
        <fullName evidence="2">Uncharacterized protein</fullName>
    </submittedName>
</protein>
<dbReference type="AlphaFoldDB" id="A0A290SE74"/>
<proteinExistence type="predicted"/>
<dbReference type="EMBL" id="CP011026">
    <property type="protein sequence ID" value="ATC88751.1"/>
    <property type="molecule type" value="Genomic_DNA"/>
</dbReference>
<feature type="signal peptide" evidence="1">
    <location>
        <begin position="1"/>
        <end position="21"/>
    </location>
</feature>
<evidence type="ECO:0000313" key="3">
    <source>
        <dbReference type="Proteomes" id="UP000016505"/>
    </source>
</evidence>
<dbReference type="KEGG" id="part:PARC_b0568"/>
<evidence type="ECO:0000256" key="1">
    <source>
        <dbReference type="SAM" id="SignalP"/>
    </source>
</evidence>
<accession>A0A290SE74</accession>
<organism evidence="2 3">
    <name type="scientific">Pseudoalteromonas arctica A 37-1-2</name>
    <dbReference type="NCBI Taxonomy" id="1117313"/>
    <lineage>
        <taxon>Bacteria</taxon>
        <taxon>Pseudomonadati</taxon>
        <taxon>Pseudomonadota</taxon>
        <taxon>Gammaproteobacteria</taxon>
        <taxon>Alteromonadales</taxon>
        <taxon>Pseudoalteromonadaceae</taxon>
        <taxon>Pseudoalteromonas</taxon>
    </lineage>
</organism>
<feature type="chain" id="PRO_5012425645" evidence="1">
    <location>
        <begin position="22"/>
        <end position="121"/>
    </location>
</feature>
<keyword evidence="1" id="KW-0732">Signal</keyword>
<name>A0A290SE74_9GAMM</name>
<sequence>MRRILLLALISICLFCNSAKAIELCANEIDIDKPLLDKPLLDKSLAKVALYADKIYGKSCLVCAEVLELDKDRIELHITSPTNKDAILNTSATIAIALPSGKILEQKLYHSCKVRTVVSGI</sequence>
<dbReference type="Proteomes" id="UP000016505">
    <property type="component" value="Chromosome II"/>
</dbReference>
<gene>
    <name evidence="2" type="ORF">PARC_b0568</name>
</gene>